<reference evidence="2" key="1">
    <citation type="journal article" date="2014" name="Nat. Commun.">
        <title>Multiple recent horizontal transfers of a large genomic region in cheese making fungi.</title>
        <authorList>
            <person name="Cheeseman K."/>
            <person name="Ropars J."/>
            <person name="Renault P."/>
            <person name="Dupont J."/>
            <person name="Gouzy J."/>
            <person name="Branca A."/>
            <person name="Abraham A.L."/>
            <person name="Ceppi M."/>
            <person name="Conseiller E."/>
            <person name="Debuchy R."/>
            <person name="Malagnac F."/>
            <person name="Goarin A."/>
            <person name="Silar P."/>
            <person name="Lacoste S."/>
            <person name="Sallet E."/>
            <person name="Bensimon A."/>
            <person name="Giraud T."/>
            <person name="Brygoo Y."/>
        </authorList>
    </citation>
    <scope>NUCLEOTIDE SEQUENCE [LARGE SCALE GENOMIC DNA]</scope>
    <source>
        <strain evidence="2">FM164</strain>
    </source>
</reference>
<evidence type="ECO:0000259" key="1">
    <source>
        <dbReference type="Pfam" id="PF00646"/>
    </source>
</evidence>
<gene>
    <name evidence="2" type="ORF">PROQFM164_S01g001770</name>
</gene>
<dbReference type="Proteomes" id="UP000030686">
    <property type="component" value="Unassembled WGS sequence"/>
</dbReference>
<evidence type="ECO:0000313" key="2">
    <source>
        <dbReference type="EMBL" id="CDM27959.1"/>
    </source>
</evidence>
<evidence type="ECO:0000313" key="3">
    <source>
        <dbReference type="Proteomes" id="UP000030686"/>
    </source>
</evidence>
<proteinExistence type="predicted"/>
<dbReference type="AlphaFoldDB" id="W6Q165"/>
<dbReference type="OMA" id="LQCPECW"/>
<dbReference type="OrthoDB" id="4540788at2759"/>
<dbReference type="InterPro" id="IPR001810">
    <property type="entry name" value="F-box_dom"/>
</dbReference>
<dbReference type="Pfam" id="PF00646">
    <property type="entry name" value="F-box"/>
    <property type="match status" value="1"/>
</dbReference>
<dbReference type="CDD" id="cd09917">
    <property type="entry name" value="F-box_SF"/>
    <property type="match status" value="1"/>
</dbReference>
<organism evidence="2 3">
    <name type="scientific">Penicillium roqueforti (strain FM164)</name>
    <dbReference type="NCBI Taxonomy" id="1365484"/>
    <lineage>
        <taxon>Eukaryota</taxon>
        <taxon>Fungi</taxon>
        <taxon>Dikarya</taxon>
        <taxon>Ascomycota</taxon>
        <taxon>Pezizomycotina</taxon>
        <taxon>Eurotiomycetes</taxon>
        <taxon>Eurotiomycetidae</taxon>
        <taxon>Eurotiales</taxon>
        <taxon>Aspergillaceae</taxon>
        <taxon>Penicillium</taxon>
    </lineage>
</organism>
<name>W6Q165_PENRF</name>
<protein>
    <submittedName>
        <fullName evidence="2">F-box domain, cyclin-like</fullName>
    </submittedName>
</protein>
<dbReference type="EMBL" id="HG792015">
    <property type="protein sequence ID" value="CDM27959.1"/>
    <property type="molecule type" value="Genomic_DNA"/>
</dbReference>
<accession>W6Q165</accession>
<keyword evidence="3" id="KW-1185">Reference proteome</keyword>
<sequence>MSALPTSTHSCRHRFKRPSNILVAEPQITCNLLSLPPELIVDILNKCEHLDRMCLALTCKRLLHVSSLVRIRIPSVPKHRFLPPSTCVDIFTLLRRIAPRDNSGRPEANIGLCCDCLRYRTRRIQYWDGYEDKYLEMGVEPEMWDNAVSHWHSKYYFQCPECWCRETFRLS</sequence>
<feature type="domain" description="F-box" evidence="1">
    <location>
        <begin position="32"/>
        <end position="70"/>
    </location>
</feature>